<sequence length="272" mass="30628">MQRPSGPPPAPKVAHPPTEETAADEPAAARESKRIAIFGDIHANLEALQTVLADAKEQGCNDYICMGDIVGYNADPSACLEIVREMNCPTIKGNHDEDASGTHSLDSMNPVAATALEWTREQLTDEQRLWLRRLRMVRQVADFTVVHSTLDQPSNWNYVTNRFDAMSNFSYQFTQVCFHGHTHVPRVYIKDDKVQEIPAESVAIEGGAKYFINVGSVGQPRDGDWRACYAIYDLEHKLVVFRRVEYDIETTQRKIREADLPPMLADRLAEGR</sequence>
<name>A0ABM7R9Y1_9BACT</name>
<dbReference type="PANTHER" id="PTHR42850">
    <property type="entry name" value="METALLOPHOSPHOESTERASE"/>
    <property type="match status" value="1"/>
</dbReference>
<dbReference type="Proteomes" id="UP001374893">
    <property type="component" value="Chromosome"/>
</dbReference>
<dbReference type="InterPro" id="IPR024654">
    <property type="entry name" value="Calcineurin-like_PHP_lpxH"/>
</dbReference>
<dbReference type="InterPro" id="IPR011152">
    <property type="entry name" value="Pesterase_MJ0912"/>
</dbReference>
<accession>A0ABM7R9Y1</accession>
<proteinExistence type="inferred from homology"/>
<evidence type="ECO:0000259" key="3">
    <source>
        <dbReference type="Pfam" id="PF12850"/>
    </source>
</evidence>
<evidence type="ECO:0000256" key="2">
    <source>
        <dbReference type="SAM" id="MobiDB-lite"/>
    </source>
</evidence>
<dbReference type="EMBL" id="AP024702">
    <property type="protein sequence ID" value="BCX48119.1"/>
    <property type="molecule type" value="Genomic_DNA"/>
</dbReference>
<evidence type="ECO:0000313" key="5">
    <source>
        <dbReference type="Proteomes" id="UP001374893"/>
    </source>
</evidence>
<feature type="region of interest" description="Disordered" evidence="2">
    <location>
        <begin position="1"/>
        <end position="29"/>
    </location>
</feature>
<dbReference type="Pfam" id="PF12850">
    <property type="entry name" value="Metallophos_2"/>
    <property type="match status" value="1"/>
</dbReference>
<dbReference type="InterPro" id="IPR029052">
    <property type="entry name" value="Metallo-depent_PP-like"/>
</dbReference>
<comment type="similarity">
    <text evidence="1">Belongs to the metallophosphoesterase superfamily. YfcE family.</text>
</comment>
<organism evidence="4 5">
    <name type="scientific">Haloferula helveola</name>
    <dbReference type="NCBI Taxonomy" id="490095"/>
    <lineage>
        <taxon>Bacteria</taxon>
        <taxon>Pseudomonadati</taxon>
        <taxon>Verrucomicrobiota</taxon>
        <taxon>Verrucomicrobiia</taxon>
        <taxon>Verrucomicrobiales</taxon>
        <taxon>Verrucomicrobiaceae</taxon>
        <taxon>Haloferula</taxon>
    </lineage>
</organism>
<dbReference type="Gene3D" id="3.60.21.10">
    <property type="match status" value="1"/>
</dbReference>
<evidence type="ECO:0000256" key="1">
    <source>
        <dbReference type="ARBA" id="ARBA00008950"/>
    </source>
</evidence>
<gene>
    <name evidence="4" type="ORF">HAHE_20270</name>
</gene>
<dbReference type="PANTHER" id="PTHR42850:SF2">
    <property type="entry name" value="BLL5683 PROTEIN"/>
    <property type="match status" value="1"/>
</dbReference>
<dbReference type="InterPro" id="IPR050126">
    <property type="entry name" value="Ap4A_hydrolase"/>
</dbReference>
<dbReference type="SUPFAM" id="SSF56300">
    <property type="entry name" value="Metallo-dependent phosphatases"/>
    <property type="match status" value="1"/>
</dbReference>
<dbReference type="PIRSF" id="PIRSF000883">
    <property type="entry name" value="Pesterase_MJ0912"/>
    <property type="match status" value="1"/>
</dbReference>
<dbReference type="CDD" id="cd00838">
    <property type="entry name" value="MPP_superfamily"/>
    <property type="match status" value="1"/>
</dbReference>
<evidence type="ECO:0000313" key="4">
    <source>
        <dbReference type="EMBL" id="BCX48119.1"/>
    </source>
</evidence>
<feature type="domain" description="Calcineurin-like phosphoesterase" evidence="3">
    <location>
        <begin position="34"/>
        <end position="236"/>
    </location>
</feature>
<reference evidence="4 5" key="1">
    <citation type="submission" date="2021-06" db="EMBL/GenBank/DDBJ databases">
        <title>Complete genome of Haloferula helveola possessing various polysaccharide degrading enzymes.</title>
        <authorList>
            <person name="Takami H."/>
            <person name="Huang C."/>
            <person name="Hamasaki K."/>
        </authorList>
    </citation>
    <scope>NUCLEOTIDE SEQUENCE [LARGE SCALE GENOMIC DNA]</scope>
    <source>
        <strain evidence="4 5">CN-1</strain>
    </source>
</reference>
<feature type="compositionally biased region" description="Low complexity" evidence="2">
    <location>
        <begin position="12"/>
        <end position="26"/>
    </location>
</feature>
<keyword evidence="5" id="KW-1185">Reference proteome</keyword>
<feature type="compositionally biased region" description="Pro residues" evidence="2">
    <location>
        <begin position="1"/>
        <end position="11"/>
    </location>
</feature>
<protein>
    <submittedName>
        <fullName evidence="4">Calcineurin-like phosphoesterase superfamily protein</fullName>
    </submittedName>
</protein>